<gene>
    <name evidence="8" type="primary">lacY</name>
    <name evidence="8" type="ORF">BG910_02770</name>
</gene>
<dbReference type="InterPro" id="IPR036259">
    <property type="entry name" value="MFS_trans_sf"/>
</dbReference>
<keyword evidence="2" id="KW-0813">Transport</keyword>
<dbReference type="AlphaFoldDB" id="A0A220S012"/>
<dbReference type="NCBIfam" id="TIGR00882">
    <property type="entry name" value="2A0105"/>
    <property type="match status" value="1"/>
</dbReference>
<keyword evidence="3" id="KW-1003">Cell membrane</keyword>
<dbReference type="PANTHER" id="PTHR23522">
    <property type="entry name" value="BLL5896 PROTEIN"/>
    <property type="match status" value="1"/>
</dbReference>
<evidence type="ECO:0000256" key="1">
    <source>
        <dbReference type="ARBA" id="ARBA00004429"/>
    </source>
</evidence>
<keyword evidence="4" id="KW-0997">Cell inner membrane</keyword>
<reference evidence="8 9" key="1">
    <citation type="submission" date="2017-06" db="EMBL/GenBank/DDBJ databases">
        <title>Neisseria chenwenguii sp. nov., isolated from the intestinal contents of Tibetan Plateau Pika in Yushu, Qinghai Province, China.</title>
        <authorList>
            <person name="Zhang G."/>
        </authorList>
    </citation>
    <scope>NUCLEOTIDE SEQUENCE [LARGE SCALE GENOMIC DNA]</scope>
    <source>
        <strain evidence="8 9">10023</strain>
    </source>
</reference>
<dbReference type="GO" id="GO:0030395">
    <property type="term" value="F:lactose binding"/>
    <property type="evidence" value="ECO:0007669"/>
    <property type="project" value="TreeGrafter"/>
</dbReference>
<evidence type="ECO:0000256" key="4">
    <source>
        <dbReference type="ARBA" id="ARBA00022519"/>
    </source>
</evidence>
<protein>
    <submittedName>
        <fullName evidence="8">MFS transporter</fullName>
    </submittedName>
</protein>
<dbReference type="EMBL" id="CP022278">
    <property type="protein sequence ID" value="ASK26804.1"/>
    <property type="molecule type" value="Genomic_DNA"/>
</dbReference>
<evidence type="ECO:0000256" key="3">
    <source>
        <dbReference type="ARBA" id="ARBA00022475"/>
    </source>
</evidence>
<dbReference type="InterPro" id="IPR000576">
    <property type="entry name" value="LacY/RafB_perm_fam"/>
</dbReference>
<dbReference type="SUPFAM" id="SSF103473">
    <property type="entry name" value="MFS general substrate transporter"/>
    <property type="match status" value="1"/>
</dbReference>
<keyword evidence="9" id="KW-1185">Reference proteome</keyword>
<evidence type="ECO:0000256" key="7">
    <source>
        <dbReference type="ARBA" id="ARBA00023136"/>
    </source>
</evidence>
<evidence type="ECO:0000313" key="8">
    <source>
        <dbReference type="EMBL" id="ASK26804.1"/>
    </source>
</evidence>
<comment type="subcellular location">
    <subcellularLocation>
        <location evidence="1">Cell inner membrane</location>
        <topology evidence="1">Multi-pass membrane protein</topology>
    </subcellularLocation>
</comment>
<proteinExistence type="predicted"/>
<organism evidence="8 9">
    <name type="scientific">Neisseria chenwenguii</name>
    <dbReference type="NCBI Taxonomy" id="1853278"/>
    <lineage>
        <taxon>Bacteria</taxon>
        <taxon>Pseudomonadati</taxon>
        <taxon>Pseudomonadota</taxon>
        <taxon>Betaproteobacteria</taxon>
        <taxon>Neisseriales</taxon>
        <taxon>Neisseriaceae</taxon>
        <taxon>Neisseria</taxon>
    </lineage>
</organism>
<dbReference type="Proteomes" id="UP000198238">
    <property type="component" value="Chromosome"/>
</dbReference>
<dbReference type="NCBIfam" id="NF007077">
    <property type="entry name" value="PRK09528.1"/>
    <property type="match status" value="1"/>
</dbReference>
<dbReference type="Pfam" id="PF01306">
    <property type="entry name" value="LacY_symp"/>
    <property type="match status" value="1"/>
</dbReference>
<dbReference type="GO" id="GO:0015528">
    <property type="term" value="F:lactose:proton symporter activity"/>
    <property type="evidence" value="ECO:0007669"/>
    <property type="project" value="TreeGrafter"/>
</dbReference>
<dbReference type="PRINTS" id="PR00174">
    <property type="entry name" value="LACYSMPORT"/>
</dbReference>
<dbReference type="GO" id="GO:0005886">
    <property type="term" value="C:plasma membrane"/>
    <property type="evidence" value="ECO:0007669"/>
    <property type="project" value="UniProtKB-SubCell"/>
</dbReference>
<dbReference type="Gene3D" id="1.20.1250.20">
    <property type="entry name" value="MFS general substrate transporter like domains"/>
    <property type="match status" value="2"/>
</dbReference>
<dbReference type="CDD" id="cd06172">
    <property type="entry name" value="MFS_LacY"/>
    <property type="match status" value="1"/>
</dbReference>
<keyword evidence="6" id="KW-1133">Transmembrane helix</keyword>
<accession>A0A220S012</accession>
<name>A0A220S012_9NEIS</name>
<dbReference type="OrthoDB" id="9150135at2"/>
<dbReference type="KEGG" id="nei:BG910_02770"/>
<sequence length="417" mass="46080">MSEVQSEFQDCYYLKNRNFWIFGAYFFLYFFIMAACYPFLPIWLHDINGLSKADTGIVFSFMSFFALCAQPVFGYITDKMGLKKHLLWILAVGLILFAPFFIYVFSPLLKSNVVAGAVAGGLYMGFVFSGGAPASEAFVEKVSRHSNFEFGRARMFGMLGWALCTSIVGILFGVDPNLVFWMGSAAAVVLFVLLFFAKTDDLDRKSAGESHHSKVSLGQALALLKQPRFWALLAYVIGVSCTYDIFDQQFANFFTSFFASKEQGTEAFGYVTTFGELLNAAIMFFAPLLVNKIGAKNALLLAGGIMTVRILGSSFAGSAVQVIILKTLHMFEVPFLLVGMFKYITTVFDEKYSATIYLVAYGFGKQITMMFMSTYVGAMYDSMGFHSSYLLLGSIAAGFTLLSAVVLTGPKKALVRN</sequence>
<dbReference type="RefSeq" id="WP_089035525.1">
    <property type="nucleotide sequence ID" value="NZ_CP022278.1"/>
</dbReference>
<evidence type="ECO:0000313" key="9">
    <source>
        <dbReference type="Proteomes" id="UP000198238"/>
    </source>
</evidence>
<evidence type="ECO:0000256" key="6">
    <source>
        <dbReference type="ARBA" id="ARBA00022989"/>
    </source>
</evidence>
<keyword evidence="7" id="KW-0472">Membrane</keyword>
<dbReference type="PANTHER" id="PTHR23522:SF10">
    <property type="entry name" value="3-PHENYLPROPIONIC ACID TRANSPORTER-RELATED"/>
    <property type="match status" value="1"/>
</dbReference>
<keyword evidence="5" id="KW-0812">Transmembrane</keyword>
<evidence type="ECO:0000256" key="5">
    <source>
        <dbReference type="ARBA" id="ARBA00022692"/>
    </source>
</evidence>
<evidence type="ECO:0000256" key="2">
    <source>
        <dbReference type="ARBA" id="ARBA00022448"/>
    </source>
</evidence>